<accession>A0A699HCW8</accession>
<dbReference type="InterPro" id="IPR043128">
    <property type="entry name" value="Rev_trsase/Diguanyl_cyclase"/>
</dbReference>
<feature type="region of interest" description="Disordered" evidence="1">
    <location>
        <begin position="1"/>
        <end position="74"/>
    </location>
</feature>
<dbReference type="PANTHER" id="PTHR48475">
    <property type="entry name" value="RIBONUCLEASE H"/>
    <property type="match status" value="1"/>
</dbReference>
<evidence type="ECO:0000256" key="1">
    <source>
        <dbReference type="SAM" id="MobiDB-lite"/>
    </source>
</evidence>
<keyword evidence="4" id="KW-0695">RNA-directed DNA polymerase</keyword>
<dbReference type="CDD" id="cd01647">
    <property type="entry name" value="RT_LTR"/>
    <property type="match status" value="1"/>
</dbReference>
<reference evidence="4" key="1">
    <citation type="journal article" date="2019" name="Sci. Rep.">
        <title>Draft genome of Tanacetum cinerariifolium, the natural source of mosquito coil.</title>
        <authorList>
            <person name="Yamashiro T."/>
            <person name="Shiraishi A."/>
            <person name="Satake H."/>
            <person name="Nakayama K."/>
        </authorList>
    </citation>
    <scope>NUCLEOTIDE SEQUENCE</scope>
</reference>
<sequence length="485" mass="54776">LDASNEDCPEDRDCFRDVGESYDDSYSHSYHDRDRSCHMKRKRDNESMLSSVSKSDSSDERFHGAVQSGNRAHEGGPKCMRISIFMHGVNNPKLKKRLNEHLPKTMEEMVINTTAFIRGEAVVASKKKGGLAGLPPYKDAQRNSCGRGSDYIICGTQRRGDSLENFKVALHPDFPDQEVAIGGTLSMKRRTELCSLLKENLDILAWLPSDMTGIHLAESDEEKTAFHTGQRVYCYTKMPFDLKNAGAMYQRLVDKAFDSQIGQNIEAYVNDLVVKSHTEAEMLRDISETFRTFQRINIKLNPKNTLKKCIKKSDFHWTSDAEKAFKQLKQHLSELPLLVAPKPKEELIVYLSASYGVISAVLMTERGAIQMPVYFVSRALQVPKLNYTPMEKLVLSLIFTAMRLRSVMLVEHNITYRPRTSVKGQVLADFLAEVPDESLPTASVVETQQEPWTLFMDGSFCVDGSRAGLILTSPEGTEFTYALRF</sequence>
<feature type="compositionally biased region" description="Basic and acidic residues" evidence="1">
    <location>
        <begin position="11"/>
        <end position="37"/>
    </location>
</feature>
<feature type="non-terminal residue" evidence="4">
    <location>
        <position position="1"/>
    </location>
</feature>
<dbReference type="Gene3D" id="3.30.70.270">
    <property type="match status" value="1"/>
</dbReference>
<dbReference type="EMBL" id="BKCJ010137770">
    <property type="protein sequence ID" value="GEX90174.1"/>
    <property type="molecule type" value="Genomic_DNA"/>
</dbReference>
<dbReference type="Gene3D" id="3.10.10.10">
    <property type="entry name" value="HIV Type 1 Reverse Transcriptase, subunit A, domain 1"/>
    <property type="match status" value="1"/>
</dbReference>
<dbReference type="Pfam" id="PF00078">
    <property type="entry name" value="RVT_1"/>
    <property type="match status" value="1"/>
</dbReference>
<feature type="compositionally biased region" description="Acidic residues" evidence="1">
    <location>
        <begin position="1"/>
        <end position="10"/>
    </location>
</feature>
<feature type="domain" description="Reverse transcriptase" evidence="2">
    <location>
        <begin position="214"/>
        <end position="304"/>
    </location>
</feature>
<gene>
    <name evidence="4" type="ORF">Tci_362149</name>
</gene>
<organism evidence="4">
    <name type="scientific">Tanacetum cinerariifolium</name>
    <name type="common">Dalmatian daisy</name>
    <name type="synonym">Chrysanthemum cinerariifolium</name>
    <dbReference type="NCBI Taxonomy" id="118510"/>
    <lineage>
        <taxon>Eukaryota</taxon>
        <taxon>Viridiplantae</taxon>
        <taxon>Streptophyta</taxon>
        <taxon>Embryophyta</taxon>
        <taxon>Tracheophyta</taxon>
        <taxon>Spermatophyta</taxon>
        <taxon>Magnoliopsida</taxon>
        <taxon>eudicotyledons</taxon>
        <taxon>Gunneridae</taxon>
        <taxon>Pentapetalae</taxon>
        <taxon>asterids</taxon>
        <taxon>campanulids</taxon>
        <taxon>Asterales</taxon>
        <taxon>Asteraceae</taxon>
        <taxon>Asteroideae</taxon>
        <taxon>Anthemideae</taxon>
        <taxon>Anthemidinae</taxon>
        <taxon>Tanacetum</taxon>
    </lineage>
</organism>
<comment type="caution">
    <text evidence="4">The sequence shown here is derived from an EMBL/GenBank/DDBJ whole genome shotgun (WGS) entry which is preliminary data.</text>
</comment>
<dbReference type="Pfam" id="PF17919">
    <property type="entry name" value="RT_RNaseH_2"/>
    <property type="match status" value="1"/>
</dbReference>
<feature type="domain" description="Reverse transcriptase/retrotransposon-derived protein RNase H-like" evidence="3">
    <location>
        <begin position="317"/>
        <end position="409"/>
    </location>
</feature>
<evidence type="ECO:0000259" key="2">
    <source>
        <dbReference type="Pfam" id="PF00078"/>
    </source>
</evidence>
<keyword evidence="4" id="KW-0808">Transferase</keyword>
<evidence type="ECO:0000259" key="3">
    <source>
        <dbReference type="Pfam" id="PF17919"/>
    </source>
</evidence>
<dbReference type="InterPro" id="IPR000477">
    <property type="entry name" value="RT_dom"/>
</dbReference>
<dbReference type="InterPro" id="IPR041577">
    <property type="entry name" value="RT_RNaseH_2"/>
</dbReference>
<dbReference type="GO" id="GO:0003964">
    <property type="term" value="F:RNA-directed DNA polymerase activity"/>
    <property type="evidence" value="ECO:0007669"/>
    <property type="project" value="UniProtKB-KW"/>
</dbReference>
<dbReference type="InterPro" id="IPR043502">
    <property type="entry name" value="DNA/RNA_pol_sf"/>
</dbReference>
<protein>
    <submittedName>
        <fullName evidence="4">Reverse transcriptase domain-containing protein</fullName>
    </submittedName>
</protein>
<name>A0A699HCW8_TANCI</name>
<dbReference type="AlphaFoldDB" id="A0A699HCW8"/>
<dbReference type="PANTHER" id="PTHR48475:SF2">
    <property type="entry name" value="RIBONUCLEASE H"/>
    <property type="match status" value="1"/>
</dbReference>
<dbReference type="SUPFAM" id="SSF56672">
    <property type="entry name" value="DNA/RNA polymerases"/>
    <property type="match status" value="1"/>
</dbReference>
<keyword evidence="4" id="KW-0548">Nucleotidyltransferase</keyword>
<evidence type="ECO:0000313" key="4">
    <source>
        <dbReference type="EMBL" id="GEX90174.1"/>
    </source>
</evidence>
<proteinExistence type="predicted"/>